<keyword evidence="5" id="KW-0547">Nucleotide-binding</keyword>
<evidence type="ECO:0000256" key="6">
    <source>
        <dbReference type="ARBA" id="ARBA00022840"/>
    </source>
</evidence>
<keyword evidence="11" id="KW-1185">Reference proteome</keyword>
<evidence type="ECO:0000256" key="5">
    <source>
        <dbReference type="ARBA" id="ARBA00022741"/>
    </source>
</evidence>
<keyword evidence="8" id="KW-0472">Membrane</keyword>
<evidence type="ECO:0000256" key="8">
    <source>
        <dbReference type="ARBA" id="ARBA00023136"/>
    </source>
</evidence>
<evidence type="ECO:0000256" key="7">
    <source>
        <dbReference type="ARBA" id="ARBA00022967"/>
    </source>
</evidence>
<dbReference type="Gene3D" id="3.40.50.300">
    <property type="entry name" value="P-loop containing nucleotide triphosphate hydrolases"/>
    <property type="match status" value="1"/>
</dbReference>
<dbReference type="PANTHER" id="PTHR43553:SF24">
    <property type="entry name" value="ENERGY-COUPLING FACTOR TRANSPORTER ATP-BINDING PROTEIN ECFA1"/>
    <property type="match status" value="1"/>
</dbReference>
<dbReference type="CDD" id="cd03225">
    <property type="entry name" value="ABC_cobalt_CbiO_domain1"/>
    <property type="match status" value="1"/>
</dbReference>
<evidence type="ECO:0000256" key="1">
    <source>
        <dbReference type="ARBA" id="ARBA00004202"/>
    </source>
</evidence>
<dbReference type="SUPFAM" id="SSF52540">
    <property type="entry name" value="P-loop containing nucleoside triphosphate hydrolases"/>
    <property type="match status" value="1"/>
</dbReference>
<gene>
    <name evidence="10" type="ORF">H9X81_06450</name>
</gene>
<keyword evidence="3" id="KW-0813">Transport</keyword>
<dbReference type="PANTHER" id="PTHR43553">
    <property type="entry name" value="HEAVY METAL TRANSPORTER"/>
    <property type="match status" value="1"/>
</dbReference>
<keyword evidence="7" id="KW-1278">Translocase</keyword>
<keyword evidence="4" id="KW-1003">Cell membrane</keyword>
<organism evidence="10 11">
    <name type="scientific">Hydrogenoanaerobacterium saccharovorans</name>
    <dbReference type="NCBI Taxonomy" id="474960"/>
    <lineage>
        <taxon>Bacteria</taxon>
        <taxon>Bacillati</taxon>
        <taxon>Bacillota</taxon>
        <taxon>Clostridia</taxon>
        <taxon>Eubacteriales</taxon>
        <taxon>Oscillospiraceae</taxon>
        <taxon>Hydrogenoanaerobacterium</taxon>
    </lineage>
</organism>
<dbReference type="Proteomes" id="UP000724149">
    <property type="component" value="Unassembled WGS sequence"/>
</dbReference>
<dbReference type="InterPro" id="IPR003439">
    <property type="entry name" value="ABC_transporter-like_ATP-bd"/>
</dbReference>
<evidence type="ECO:0000313" key="10">
    <source>
        <dbReference type="EMBL" id="MBM6923327.1"/>
    </source>
</evidence>
<comment type="subcellular location">
    <subcellularLocation>
        <location evidence="1">Cell membrane</location>
        <topology evidence="1">Peripheral membrane protein</topology>
    </subcellularLocation>
</comment>
<dbReference type="InterPro" id="IPR003593">
    <property type="entry name" value="AAA+_ATPase"/>
</dbReference>
<evidence type="ECO:0000256" key="2">
    <source>
        <dbReference type="ARBA" id="ARBA00005417"/>
    </source>
</evidence>
<comment type="caution">
    <text evidence="10">The sequence shown here is derived from an EMBL/GenBank/DDBJ whole genome shotgun (WGS) entry which is preliminary data.</text>
</comment>
<accession>A0ABS2GLR3</accession>
<feature type="domain" description="ABC transporter" evidence="9">
    <location>
        <begin position="5"/>
        <end position="243"/>
    </location>
</feature>
<dbReference type="InterPro" id="IPR017871">
    <property type="entry name" value="ABC_transporter-like_CS"/>
</dbReference>
<dbReference type="Pfam" id="PF00005">
    <property type="entry name" value="ABC_tran"/>
    <property type="match status" value="1"/>
</dbReference>
<dbReference type="EMBL" id="JACSNR010000005">
    <property type="protein sequence ID" value="MBM6923327.1"/>
    <property type="molecule type" value="Genomic_DNA"/>
</dbReference>
<dbReference type="NCBIfam" id="TIGR04520">
    <property type="entry name" value="ECF_ATPase_1"/>
    <property type="match status" value="1"/>
</dbReference>
<proteinExistence type="inferred from homology"/>
<keyword evidence="6" id="KW-0067">ATP-binding</keyword>
<dbReference type="InterPro" id="IPR030947">
    <property type="entry name" value="EcfA_1"/>
</dbReference>
<dbReference type="InterPro" id="IPR027417">
    <property type="entry name" value="P-loop_NTPase"/>
</dbReference>
<reference evidence="10 11" key="1">
    <citation type="journal article" date="2021" name="Sci. Rep.">
        <title>The distribution of antibiotic resistance genes in chicken gut microbiota commensals.</title>
        <authorList>
            <person name="Juricova H."/>
            <person name="Matiasovicova J."/>
            <person name="Kubasova T."/>
            <person name="Cejkova D."/>
            <person name="Rychlik I."/>
        </authorList>
    </citation>
    <scope>NUCLEOTIDE SEQUENCE [LARGE SCALE GENOMIC DNA]</scope>
    <source>
        <strain evidence="10 11">An564</strain>
    </source>
</reference>
<dbReference type="InterPro" id="IPR050095">
    <property type="entry name" value="ECF_ABC_transporter_ATP-bd"/>
</dbReference>
<evidence type="ECO:0000256" key="4">
    <source>
        <dbReference type="ARBA" id="ARBA00022475"/>
    </source>
</evidence>
<evidence type="ECO:0000259" key="9">
    <source>
        <dbReference type="PROSITE" id="PS50893"/>
    </source>
</evidence>
<evidence type="ECO:0000256" key="3">
    <source>
        <dbReference type="ARBA" id="ARBA00022448"/>
    </source>
</evidence>
<dbReference type="InterPro" id="IPR015856">
    <property type="entry name" value="ABC_transpr_CbiO/EcfA_su"/>
</dbReference>
<sequence>MKDFISAEDISFGYEADDGQMIPVLENLSISIREGEFVAVLGHNGSGKSTLAKHFNAVLLPSGGACYVDGMNTADEDKLFDIRQTVGMVFQNPDNQLVATIVEEDVAFGPENIGVPPAEIRQRVDDALRSVGMYEFREHAPHQLSGGQKQRIAIAGVIAMRPRCIVLDEPTAMLDPRGRVEVLSTIREMNKQYGITVVLITHYMDEAAQCDRVVVVDDGKIILDGTAREVFTHVQLLKSRGLDVPQSTDLANDLADAGYSIDRSILGEEECADALAALLEAHGIHSTKQAEEA</sequence>
<comment type="similarity">
    <text evidence="2">Belongs to the ABC transporter superfamily.</text>
</comment>
<dbReference type="RefSeq" id="WP_177502852.1">
    <property type="nucleotide sequence ID" value="NZ_JACSNR010000005.1"/>
</dbReference>
<dbReference type="SMART" id="SM00382">
    <property type="entry name" value="AAA"/>
    <property type="match status" value="1"/>
</dbReference>
<dbReference type="PROSITE" id="PS00211">
    <property type="entry name" value="ABC_TRANSPORTER_1"/>
    <property type="match status" value="1"/>
</dbReference>
<dbReference type="PROSITE" id="PS50893">
    <property type="entry name" value="ABC_TRANSPORTER_2"/>
    <property type="match status" value="1"/>
</dbReference>
<evidence type="ECO:0000313" key="11">
    <source>
        <dbReference type="Proteomes" id="UP000724149"/>
    </source>
</evidence>
<protein>
    <submittedName>
        <fullName evidence="10">Energy-coupling factor transporter ATPase</fullName>
    </submittedName>
</protein>
<name>A0ABS2GLR3_9FIRM</name>